<dbReference type="PANTHER" id="PTHR15615">
    <property type="match status" value="1"/>
</dbReference>
<evidence type="ECO:0000256" key="1">
    <source>
        <dbReference type="SAM" id="MobiDB-lite"/>
    </source>
</evidence>
<dbReference type="Pfam" id="PF00134">
    <property type="entry name" value="Cyclin_N"/>
    <property type="match status" value="1"/>
</dbReference>
<dbReference type="GO" id="GO:0016538">
    <property type="term" value="F:cyclin-dependent protein serine/threonine kinase regulator activity"/>
    <property type="evidence" value="ECO:0007669"/>
    <property type="project" value="TreeGrafter"/>
</dbReference>
<dbReference type="AlphaFoldDB" id="A0A8H6XH09"/>
<dbReference type="GO" id="GO:0000307">
    <property type="term" value="C:cyclin-dependent protein kinase holoenzyme complex"/>
    <property type="evidence" value="ECO:0007669"/>
    <property type="project" value="TreeGrafter"/>
</dbReference>
<protein>
    <submittedName>
        <fullName evidence="3">Cyclin N-terminal domain-containing protein</fullName>
    </submittedName>
</protein>
<dbReference type="InterPro" id="IPR006671">
    <property type="entry name" value="Cyclin_N"/>
</dbReference>
<dbReference type="OrthoDB" id="10250320at2759"/>
<organism evidence="3 4">
    <name type="scientific">Mycena venus</name>
    <dbReference type="NCBI Taxonomy" id="2733690"/>
    <lineage>
        <taxon>Eukaryota</taxon>
        <taxon>Fungi</taxon>
        <taxon>Dikarya</taxon>
        <taxon>Basidiomycota</taxon>
        <taxon>Agaricomycotina</taxon>
        <taxon>Agaricomycetes</taxon>
        <taxon>Agaricomycetidae</taxon>
        <taxon>Agaricales</taxon>
        <taxon>Marasmiineae</taxon>
        <taxon>Mycenaceae</taxon>
        <taxon>Mycena</taxon>
    </lineage>
</organism>
<feature type="domain" description="Cyclin N-terminal" evidence="2">
    <location>
        <begin position="86"/>
        <end position="179"/>
    </location>
</feature>
<feature type="region of interest" description="Disordered" evidence="1">
    <location>
        <begin position="1"/>
        <end position="36"/>
    </location>
</feature>
<evidence type="ECO:0000313" key="3">
    <source>
        <dbReference type="EMBL" id="KAF7340294.1"/>
    </source>
</evidence>
<reference evidence="3" key="1">
    <citation type="submission" date="2020-05" db="EMBL/GenBank/DDBJ databases">
        <title>Mycena genomes resolve the evolution of fungal bioluminescence.</title>
        <authorList>
            <person name="Tsai I.J."/>
        </authorList>
    </citation>
    <scope>NUCLEOTIDE SEQUENCE</scope>
    <source>
        <strain evidence="3">CCC161011</strain>
    </source>
</reference>
<dbReference type="CDD" id="cd20557">
    <property type="entry name" value="CYCLIN_ScPCL1-like"/>
    <property type="match status" value="1"/>
</dbReference>
<dbReference type="InterPro" id="IPR036915">
    <property type="entry name" value="Cyclin-like_sf"/>
</dbReference>
<evidence type="ECO:0000313" key="4">
    <source>
        <dbReference type="Proteomes" id="UP000620124"/>
    </source>
</evidence>
<accession>A0A8H6XH09</accession>
<dbReference type="GO" id="GO:0019901">
    <property type="term" value="F:protein kinase binding"/>
    <property type="evidence" value="ECO:0007669"/>
    <property type="project" value="InterPro"/>
</dbReference>
<dbReference type="EMBL" id="JACAZI010000019">
    <property type="protein sequence ID" value="KAF7340294.1"/>
    <property type="molecule type" value="Genomic_DNA"/>
</dbReference>
<dbReference type="Gene3D" id="1.10.472.10">
    <property type="entry name" value="Cyclin-like"/>
    <property type="match status" value="1"/>
</dbReference>
<dbReference type="GO" id="GO:0005634">
    <property type="term" value="C:nucleus"/>
    <property type="evidence" value="ECO:0007669"/>
    <property type="project" value="TreeGrafter"/>
</dbReference>
<keyword evidence="4" id="KW-1185">Reference proteome</keyword>
<feature type="compositionally biased region" description="Low complexity" evidence="1">
    <location>
        <begin position="1"/>
        <end position="27"/>
    </location>
</feature>
<dbReference type="SUPFAM" id="SSF47954">
    <property type="entry name" value="Cyclin-like"/>
    <property type="match status" value="1"/>
</dbReference>
<name>A0A8H6XH09_9AGAR</name>
<evidence type="ECO:0000259" key="2">
    <source>
        <dbReference type="Pfam" id="PF00134"/>
    </source>
</evidence>
<comment type="caution">
    <text evidence="3">The sequence shown here is derived from an EMBL/GenBank/DDBJ whole genome shotgun (WGS) entry which is preliminary data.</text>
</comment>
<dbReference type="Proteomes" id="UP000620124">
    <property type="component" value="Unassembled WGS sequence"/>
</dbReference>
<sequence length="365" mass="39414">MNSPQSSDSSSAYSSWTPSTSKTNSSSPVHPASLVDPSTHSPELMQLLDIDLSQPVIEYVVSCVQETVDHALRRPAGSRSPRSHKFTTFVSNVLSRAEVAPATLLVALVYITRARPHISIALEQWALERVFLGALVVASKYTQDSTLKNVHWALITGLFSKRDVGRVEREFLDVLDWELGVTEVDILAHHEGLVGADVSPSWARVAAKPELRPSVVALSLSPTSAALPRARALLPHTRAPAASPRAPLHTWTSTHPRTPPSPSPLSFPAPAPSPASARPPTTPPAPTKNARNAHGHTRRKLRDLLHAFPFPFHHDHTHGHHAVEVVANIASPHARTNSRSAPLTEAPFDTTPALATNAPRAVVRA</sequence>
<gene>
    <name evidence="3" type="ORF">MVEN_01948500</name>
</gene>
<dbReference type="InterPro" id="IPR013922">
    <property type="entry name" value="Cyclin_PHO80-like"/>
</dbReference>
<proteinExistence type="predicted"/>
<feature type="compositionally biased region" description="Pro residues" evidence="1">
    <location>
        <begin position="257"/>
        <end position="273"/>
    </location>
</feature>
<dbReference type="PANTHER" id="PTHR15615:SF10">
    <property type="entry name" value="PHO85 CYCLIN-2-RELATED"/>
    <property type="match status" value="1"/>
</dbReference>
<feature type="region of interest" description="Disordered" evidence="1">
    <location>
        <begin position="238"/>
        <end position="297"/>
    </location>
</feature>